<reference evidence="2" key="2">
    <citation type="submission" date="2023-01" db="EMBL/GenBank/DDBJ databases">
        <authorList>
            <person name="Sun Q."/>
            <person name="Evtushenko L."/>
        </authorList>
    </citation>
    <scope>NUCLEOTIDE SEQUENCE</scope>
    <source>
        <strain evidence="2">VKM Ac-1246</strain>
    </source>
</reference>
<comment type="caution">
    <text evidence="2">The sequence shown here is derived from an EMBL/GenBank/DDBJ whole genome shotgun (WGS) entry which is preliminary data.</text>
</comment>
<gene>
    <name evidence="2" type="ORF">GCM10017579_37810</name>
</gene>
<dbReference type="Proteomes" id="UP001142292">
    <property type="component" value="Unassembled WGS sequence"/>
</dbReference>
<feature type="region of interest" description="Disordered" evidence="1">
    <location>
        <begin position="1"/>
        <end position="64"/>
    </location>
</feature>
<evidence type="ECO:0000313" key="2">
    <source>
        <dbReference type="EMBL" id="GLJ69745.1"/>
    </source>
</evidence>
<proteinExistence type="predicted"/>
<evidence type="ECO:0000256" key="1">
    <source>
        <dbReference type="SAM" id="MobiDB-lite"/>
    </source>
</evidence>
<accession>A0ABQ5SZY1</accession>
<organism evidence="2 3">
    <name type="scientific">Nocardioides luteus</name>
    <dbReference type="NCBI Taxonomy" id="1844"/>
    <lineage>
        <taxon>Bacteria</taxon>
        <taxon>Bacillati</taxon>
        <taxon>Actinomycetota</taxon>
        <taxon>Actinomycetes</taxon>
        <taxon>Propionibacteriales</taxon>
        <taxon>Nocardioidaceae</taxon>
        <taxon>Nocardioides</taxon>
    </lineage>
</organism>
<feature type="compositionally biased region" description="Polar residues" evidence="1">
    <location>
        <begin position="1"/>
        <end position="29"/>
    </location>
</feature>
<protein>
    <submittedName>
        <fullName evidence="2">Uncharacterized protein</fullName>
    </submittedName>
</protein>
<dbReference type="EMBL" id="BSEL01000007">
    <property type="protein sequence ID" value="GLJ69745.1"/>
    <property type="molecule type" value="Genomic_DNA"/>
</dbReference>
<sequence length="208" mass="22880">MSDSPSPSNTAPNATQETNQDPNQLSLETTDPAPAKLDPISRKGTPAHRTRSKREGAGRRQGMPVQAISLSVPASLAAQWKTYSQQVPRSLVDVMLDAVAATRPRLPVLLRAHQAALREKTRPVSDGTFMRTVPQPKRLDDPYVTMPLRLLATNVDVLDAMAHEMAAESRSQLVVVALTAWLADRGAEEQVYEEQLELEVPEDPFDRP</sequence>
<keyword evidence="3" id="KW-1185">Reference proteome</keyword>
<evidence type="ECO:0000313" key="3">
    <source>
        <dbReference type="Proteomes" id="UP001142292"/>
    </source>
</evidence>
<name>A0ABQ5SZY1_9ACTN</name>
<reference evidence="2" key="1">
    <citation type="journal article" date="2014" name="Int. J. Syst. Evol. Microbiol.">
        <title>Complete genome of a new Firmicutes species belonging to the dominant human colonic microbiota ('Ruminococcus bicirculans') reveals two chromosomes and a selective capacity to utilize plant glucans.</title>
        <authorList>
            <consortium name="NISC Comparative Sequencing Program"/>
            <person name="Wegmann U."/>
            <person name="Louis P."/>
            <person name="Goesmann A."/>
            <person name="Henrissat B."/>
            <person name="Duncan S.H."/>
            <person name="Flint H.J."/>
        </authorList>
    </citation>
    <scope>NUCLEOTIDE SEQUENCE</scope>
    <source>
        <strain evidence="2">VKM Ac-1246</strain>
    </source>
</reference>
<dbReference type="RefSeq" id="WP_189120858.1">
    <property type="nucleotide sequence ID" value="NZ_BMRK01000032.1"/>
</dbReference>